<gene>
    <name evidence="2" type="ORF">GCM10011609_00340</name>
</gene>
<keyword evidence="3" id="KW-1185">Reference proteome</keyword>
<evidence type="ECO:0000313" key="3">
    <source>
        <dbReference type="Proteomes" id="UP000597656"/>
    </source>
</evidence>
<feature type="chain" id="PRO_5046773622" description="NlpC/P60 family protein" evidence="1">
    <location>
        <begin position="30"/>
        <end position="179"/>
    </location>
</feature>
<name>A0ABQ2H8J3_9PSEU</name>
<comment type="caution">
    <text evidence="2">The sequence shown here is derived from an EMBL/GenBank/DDBJ whole genome shotgun (WGS) entry which is preliminary data.</text>
</comment>
<proteinExistence type="predicted"/>
<organism evidence="2 3">
    <name type="scientific">Lentzea pudingi</name>
    <dbReference type="NCBI Taxonomy" id="1789439"/>
    <lineage>
        <taxon>Bacteria</taxon>
        <taxon>Bacillati</taxon>
        <taxon>Actinomycetota</taxon>
        <taxon>Actinomycetes</taxon>
        <taxon>Pseudonocardiales</taxon>
        <taxon>Pseudonocardiaceae</taxon>
        <taxon>Lentzea</taxon>
    </lineage>
</organism>
<protein>
    <recommendedName>
        <fullName evidence="4">NlpC/P60 family protein</fullName>
    </recommendedName>
</protein>
<dbReference type="Proteomes" id="UP000597656">
    <property type="component" value="Unassembled WGS sequence"/>
</dbReference>
<accession>A0ABQ2H8J3</accession>
<feature type="signal peptide" evidence="1">
    <location>
        <begin position="1"/>
        <end position="29"/>
    </location>
</feature>
<dbReference type="Gene3D" id="3.90.1720.10">
    <property type="entry name" value="endopeptidase domain like (from Nostoc punctiforme)"/>
    <property type="match status" value="1"/>
</dbReference>
<evidence type="ECO:0000256" key="1">
    <source>
        <dbReference type="SAM" id="SignalP"/>
    </source>
</evidence>
<dbReference type="EMBL" id="BMNC01000001">
    <property type="protein sequence ID" value="GGM68571.1"/>
    <property type="molecule type" value="Genomic_DNA"/>
</dbReference>
<sequence>MQGETVKFISAVIAALFAFTLVGAPAASATAEAQISRANLLKRAAVWLTANNGKQVPYSMSKYWKDGYRQDCSGFVSMAATLGNANPKGGPNTVALATSKYTTPIKIADLKPGDLFIDPVDEPGDDFRHVVIFEKWTKADKSQYMAYEQRGSHGTDHRVLTYGLKNTKYKPYRLKNVTG</sequence>
<dbReference type="SUPFAM" id="SSF54001">
    <property type="entry name" value="Cysteine proteinases"/>
    <property type="match status" value="1"/>
</dbReference>
<keyword evidence="1" id="KW-0732">Signal</keyword>
<reference evidence="3" key="1">
    <citation type="journal article" date="2019" name="Int. J. Syst. Evol. Microbiol.">
        <title>The Global Catalogue of Microorganisms (GCM) 10K type strain sequencing project: providing services to taxonomists for standard genome sequencing and annotation.</title>
        <authorList>
            <consortium name="The Broad Institute Genomics Platform"/>
            <consortium name="The Broad Institute Genome Sequencing Center for Infectious Disease"/>
            <person name="Wu L."/>
            <person name="Ma J."/>
        </authorList>
    </citation>
    <scope>NUCLEOTIDE SEQUENCE [LARGE SCALE GENOMIC DNA]</scope>
    <source>
        <strain evidence="3">CGMCC 4.7319</strain>
    </source>
</reference>
<evidence type="ECO:0000313" key="2">
    <source>
        <dbReference type="EMBL" id="GGM68571.1"/>
    </source>
</evidence>
<dbReference type="InterPro" id="IPR038765">
    <property type="entry name" value="Papain-like_cys_pep_sf"/>
</dbReference>
<evidence type="ECO:0008006" key="4">
    <source>
        <dbReference type="Google" id="ProtNLM"/>
    </source>
</evidence>